<protein>
    <recommendedName>
        <fullName evidence="2 6">Orotate phosphoribosyltransferase</fullName>
        <shortName evidence="6">OPRT</shortName>
        <shortName evidence="6">OPRTase</shortName>
        <ecNumber evidence="2 6">2.4.2.10</ecNumber>
    </recommendedName>
</protein>
<evidence type="ECO:0000256" key="3">
    <source>
        <dbReference type="ARBA" id="ARBA00022676"/>
    </source>
</evidence>
<keyword evidence="6" id="KW-0460">Magnesium</keyword>
<comment type="subunit">
    <text evidence="6">Homodimer.</text>
</comment>
<feature type="binding site" evidence="6">
    <location>
        <position position="94"/>
    </location>
    <ligand>
        <name>5-phospho-alpha-D-ribose 1-diphosphate</name>
        <dbReference type="ChEBI" id="CHEBI:58017"/>
        <note>ligand shared between dimeric partners</note>
    </ligand>
</feature>
<keyword evidence="5 6" id="KW-0665">Pyrimidine biosynthesis</keyword>
<feature type="binding site" description="in other chain" evidence="6">
    <location>
        <position position="95"/>
    </location>
    <ligand>
        <name>5-phospho-alpha-D-ribose 1-diphosphate</name>
        <dbReference type="ChEBI" id="CHEBI:58017"/>
        <note>ligand shared between dimeric partners</note>
    </ligand>
</feature>
<proteinExistence type="inferred from homology"/>
<sequence>MDLAQQLLQTRSVQIRPHEPFRLTSGRLSPVYVDIRRLISFPEVRVFIIDSFAQIVRERIGLAAIDVIAGGETAGIAYAAFLAQKLNKSMIYVRKEPKEYGRSSQVEGVLEPGQRVLLVEDLVTDGGSKLAFKRGIEMAGGRVHHCLCVFEYFSQEAGLHRARDTLKEHGIELHSLVNWDDVLRAARAEKSLTEAEISTVLQFLHELA</sequence>
<keyword evidence="4 6" id="KW-0808">Transferase</keyword>
<feature type="binding site" description="in other chain" evidence="6">
    <location>
        <begin position="120"/>
        <end position="128"/>
    </location>
    <ligand>
        <name>5-phospho-alpha-D-ribose 1-diphosphate</name>
        <dbReference type="ChEBI" id="CHEBI:58017"/>
        <note>ligand shared between dimeric partners</note>
    </ligand>
</feature>
<dbReference type="PANTHER" id="PTHR19278:SF9">
    <property type="entry name" value="URIDINE 5'-MONOPHOSPHATE SYNTHASE"/>
    <property type="match status" value="1"/>
</dbReference>
<evidence type="ECO:0000256" key="2">
    <source>
        <dbReference type="ARBA" id="ARBA00011971"/>
    </source>
</evidence>
<dbReference type="HAMAP" id="MF_01208">
    <property type="entry name" value="PyrE"/>
    <property type="match status" value="1"/>
</dbReference>
<dbReference type="SUPFAM" id="SSF53271">
    <property type="entry name" value="PRTase-like"/>
    <property type="match status" value="1"/>
</dbReference>
<dbReference type="Gene3D" id="3.40.50.2020">
    <property type="match status" value="1"/>
</dbReference>
<feature type="domain" description="Phosphoribosyltransferase" evidence="7">
    <location>
        <begin position="52"/>
        <end position="150"/>
    </location>
</feature>
<evidence type="ECO:0000256" key="1">
    <source>
        <dbReference type="ARBA" id="ARBA00004889"/>
    </source>
</evidence>
<reference evidence="8" key="1">
    <citation type="journal article" date="2005" name="Environ. Microbiol.">
        <title>Genetic and functional properties of uncultivated thermophilic crenarchaeotes from a subsurface gold mine as revealed by analysis of genome fragments.</title>
        <authorList>
            <person name="Nunoura T."/>
            <person name="Hirayama H."/>
            <person name="Takami H."/>
            <person name="Oida H."/>
            <person name="Nishi S."/>
            <person name="Shimamura S."/>
            <person name="Suzuki Y."/>
            <person name="Inagaki F."/>
            <person name="Takai K."/>
            <person name="Nealson K.H."/>
            <person name="Horikoshi K."/>
        </authorList>
    </citation>
    <scope>NUCLEOTIDE SEQUENCE</scope>
</reference>
<dbReference type="InterPro" id="IPR029057">
    <property type="entry name" value="PRTase-like"/>
</dbReference>
<comment type="similarity">
    <text evidence="6">Belongs to the purine/pyrimidine phosphoribosyltransferase family. PyrE subfamily.</text>
</comment>
<comment type="catalytic activity">
    <reaction evidence="6">
        <text>orotidine 5'-phosphate + diphosphate = orotate + 5-phospho-alpha-D-ribose 1-diphosphate</text>
        <dbReference type="Rhea" id="RHEA:10380"/>
        <dbReference type="ChEBI" id="CHEBI:30839"/>
        <dbReference type="ChEBI" id="CHEBI:33019"/>
        <dbReference type="ChEBI" id="CHEBI:57538"/>
        <dbReference type="ChEBI" id="CHEBI:58017"/>
        <dbReference type="EC" id="2.4.2.10"/>
    </reaction>
</comment>
<evidence type="ECO:0000256" key="4">
    <source>
        <dbReference type="ARBA" id="ARBA00022679"/>
    </source>
</evidence>
<evidence type="ECO:0000256" key="5">
    <source>
        <dbReference type="ARBA" id="ARBA00022975"/>
    </source>
</evidence>
<dbReference type="EC" id="2.4.2.10" evidence="2 6"/>
<feature type="binding site" evidence="6">
    <location>
        <position position="98"/>
    </location>
    <ligand>
        <name>5-phospho-alpha-D-ribose 1-diphosphate</name>
        <dbReference type="ChEBI" id="CHEBI:58017"/>
        <note>ligand shared between dimeric partners</note>
    </ligand>
</feature>
<dbReference type="CDD" id="cd06223">
    <property type="entry name" value="PRTases_typeI"/>
    <property type="match status" value="1"/>
</dbReference>
<dbReference type="GO" id="GO:0019856">
    <property type="term" value="P:pyrimidine nucleobase biosynthetic process"/>
    <property type="evidence" value="ECO:0007669"/>
    <property type="project" value="TreeGrafter"/>
</dbReference>
<dbReference type="Pfam" id="PF00156">
    <property type="entry name" value="Pribosyltran"/>
    <property type="match status" value="1"/>
</dbReference>
<evidence type="ECO:0000256" key="6">
    <source>
        <dbReference type="HAMAP-Rule" id="MF_01208"/>
    </source>
</evidence>
<dbReference type="InterPro" id="IPR023031">
    <property type="entry name" value="OPRT"/>
</dbReference>
<organism evidence="8">
    <name type="scientific">Acetithermum autotrophicum</name>
    <dbReference type="NCBI Taxonomy" id="1446466"/>
    <lineage>
        <taxon>Bacteria</taxon>
        <taxon>Candidatus Bipolaricaulota</taxon>
        <taxon>Candidatus Acetithermum</taxon>
    </lineage>
</organism>
<dbReference type="GO" id="GO:0004588">
    <property type="term" value="F:orotate phosphoribosyltransferase activity"/>
    <property type="evidence" value="ECO:0007669"/>
    <property type="project" value="UniProtKB-UniRule"/>
</dbReference>
<dbReference type="PANTHER" id="PTHR19278">
    <property type="entry name" value="OROTATE PHOSPHORIBOSYLTRANSFERASE"/>
    <property type="match status" value="1"/>
</dbReference>
<dbReference type="EMBL" id="AP011800">
    <property type="protein sequence ID" value="BAL58445.1"/>
    <property type="molecule type" value="Genomic_DNA"/>
</dbReference>
<comment type="function">
    <text evidence="6">Catalyzes the transfer of a ribosyl phosphate group from 5-phosphoribose 1-diphosphate to orotate, leading to the formation of orotidine monophosphate (OMP).</text>
</comment>
<dbReference type="InterPro" id="IPR000836">
    <property type="entry name" value="PRTase_dom"/>
</dbReference>
<name>H5SQK9_ACEAU</name>
<feature type="binding site" evidence="6">
    <location>
        <position position="124"/>
    </location>
    <ligand>
        <name>orotate</name>
        <dbReference type="ChEBI" id="CHEBI:30839"/>
    </ligand>
</feature>
<dbReference type="AlphaFoldDB" id="H5SQK9"/>
<dbReference type="GO" id="GO:0000287">
    <property type="term" value="F:magnesium ion binding"/>
    <property type="evidence" value="ECO:0007669"/>
    <property type="project" value="UniProtKB-UniRule"/>
</dbReference>
<dbReference type="GO" id="GO:0044205">
    <property type="term" value="P:'de novo' UMP biosynthetic process"/>
    <property type="evidence" value="ECO:0007669"/>
    <property type="project" value="UniProtKB-UniRule"/>
</dbReference>
<gene>
    <name evidence="6" type="primary">pyrE</name>
    <name evidence="8" type="ORF">HGMM_OP1C140</name>
</gene>
<dbReference type="NCBIfam" id="TIGR00336">
    <property type="entry name" value="pyrE"/>
    <property type="match status" value="1"/>
</dbReference>
<comment type="pathway">
    <text evidence="1 6">Pyrimidine metabolism; UMP biosynthesis via de novo pathway; UMP from orotate: step 1/2.</text>
</comment>
<dbReference type="UniPathway" id="UPA00070">
    <property type="reaction ID" value="UER00119"/>
</dbReference>
<dbReference type="InterPro" id="IPR004467">
    <property type="entry name" value="Or_phspho_trans_dom"/>
</dbReference>
<keyword evidence="3 6" id="KW-0328">Glycosyltransferase</keyword>
<evidence type="ECO:0000313" key="8">
    <source>
        <dbReference type="EMBL" id="BAL58445.1"/>
    </source>
</evidence>
<comment type="cofactor">
    <cofactor evidence="6">
        <name>Mg(2+)</name>
        <dbReference type="ChEBI" id="CHEBI:18420"/>
    </cofactor>
</comment>
<comment type="caution">
    <text evidence="6">Lacks conserved residue(s) required for the propagation of feature annotation.</text>
</comment>
<reference evidence="8" key="2">
    <citation type="journal article" date="2012" name="PLoS ONE">
        <title>A Deeply Branching Thermophilic Bacterium with an Ancient Acetyl-CoA Pathway Dominates a Subsurface Ecosystem.</title>
        <authorList>
            <person name="Takami H."/>
            <person name="Noguchi H."/>
            <person name="Takaki Y."/>
            <person name="Uchiyama I."/>
            <person name="Toyoda A."/>
            <person name="Nishi S."/>
            <person name="Chee G.-J."/>
            <person name="Arai W."/>
            <person name="Nunoura T."/>
            <person name="Itoh T."/>
            <person name="Hattori M."/>
            <person name="Takai K."/>
        </authorList>
    </citation>
    <scope>NUCLEOTIDE SEQUENCE</scope>
</reference>
<accession>H5SQK9</accession>
<evidence type="ECO:0000259" key="7">
    <source>
        <dbReference type="Pfam" id="PF00156"/>
    </source>
</evidence>